<accession>A0ABP9FEX4</accession>
<evidence type="ECO:0000313" key="6">
    <source>
        <dbReference type="Proteomes" id="UP001499988"/>
    </source>
</evidence>
<dbReference type="EMBL" id="BAABJZ010000104">
    <property type="protein sequence ID" value="GAA4901184.1"/>
    <property type="molecule type" value="Genomic_DNA"/>
</dbReference>
<dbReference type="Pfam" id="PF02739">
    <property type="entry name" value="5_3_exonuc_N"/>
    <property type="match status" value="1"/>
</dbReference>
<gene>
    <name evidence="5" type="primary">xni</name>
    <name evidence="5" type="ORF">GCM10023333_38950</name>
</gene>
<dbReference type="PANTHER" id="PTHR42646:SF2">
    <property type="entry name" value="5'-3' EXONUCLEASE FAMILY PROTEIN"/>
    <property type="match status" value="1"/>
</dbReference>
<dbReference type="InterPro" id="IPR002421">
    <property type="entry name" value="5-3_exonuclease"/>
</dbReference>
<keyword evidence="2" id="KW-0378">Hydrolase</keyword>
<name>A0ABP9FEX4_9GAMM</name>
<dbReference type="InterPro" id="IPR036279">
    <property type="entry name" value="5-3_exonuclease_C_sf"/>
</dbReference>
<keyword evidence="3" id="KW-0238">DNA-binding</keyword>
<dbReference type="Gene3D" id="3.40.50.1010">
    <property type="entry name" value="5'-nuclease"/>
    <property type="match status" value="1"/>
</dbReference>
<dbReference type="NCBIfam" id="NF007017">
    <property type="entry name" value="PRK09482.1"/>
    <property type="match status" value="1"/>
</dbReference>
<dbReference type="PANTHER" id="PTHR42646">
    <property type="entry name" value="FLAP ENDONUCLEASE XNI"/>
    <property type="match status" value="1"/>
</dbReference>
<dbReference type="SMART" id="SM00475">
    <property type="entry name" value="53EXOc"/>
    <property type="match status" value="1"/>
</dbReference>
<dbReference type="Pfam" id="PF01367">
    <property type="entry name" value="5_3_exonuc"/>
    <property type="match status" value="1"/>
</dbReference>
<dbReference type="CDD" id="cd09859">
    <property type="entry name" value="PIN_53EXO"/>
    <property type="match status" value="1"/>
</dbReference>
<dbReference type="InterPro" id="IPR008918">
    <property type="entry name" value="HhH2"/>
</dbReference>
<evidence type="ECO:0000259" key="4">
    <source>
        <dbReference type="SMART" id="SM00475"/>
    </source>
</evidence>
<dbReference type="InterPro" id="IPR020046">
    <property type="entry name" value="5-3_exonucl_a-hlix_arch_N"/>
</dbReference>
<dbReference type="SMART" id="SM00279">
    <property type="entry name" value="HhH2"/>
    <property type="match status" value="1"/>
</dbReference>
<reference evidence="6" key="1">
    <citation type="journal article" date="2019" name="Int. J. Syst. Evol. Microbiol.">
        <title>The Global Catalogue of Microorganisms (GCM) 10K type strain sequencing project: providing services to taxonomists for standard genome sequencing and annotation.</title>
        <authorList>
            <consortium name="The Broad Institute Genomics Platform"/>
            <consortium name="The Broad Institute Genome Sequencing Center for Infectious Disease"/>
            <person name="Wu L."/>
            <person name="Ma J."/>
        </authorList>
    </citation>
    <scope>NUCLEOTIDE SEQUENCE [LARGE SCALE GENOMIC DNA]</scope>
    <source>
        <strain evidence="6">JCM 18401</strain>
    </source>
</reference>
<dbReference type="CDD" id="cd09898">
    <property type="entry name" value="H3TH_53EXO"/>
    <property type="match status" value="1"/>
</dbReference>
<dbReference type="Gene3D" id="1.10.150.20">
    <property type="entry name" value="5' to 3' exonuclease, C-terminal subdomain"/>
    <property type="match status" value="1"/>
</dbReference>
<dbReference type="SUPFAM" id="SSF88723">
    <property type="entry name" value="PIN domain-like"/>
    <property type="match status" value="1"/>
</dbReference>
<dbReference type="GO" id="GO:0004519">
    <property type="term" value="F:endonuclease activity"/>
    <property type="evidence" value="ECO:0007669"/>
    <property type="project" value="UniProtKB-KW"/>
</dbReference>
<feature type="domain" description="5'-3' exonuclease" evidence="4">
    <location>
        <begin position="3"/>
        <end position="251"/>
    </location>
</feature>
<evidence type="ECO:0000256" key="3">
    <source>
        <dbReference type="ARBA" id="ARBA00023125"/>
    </source>
</evidence>
<keyword evidence="6" id="KW-1185">Reference proteome</keyword>
<dbReference type="InterPro" id="IPR029060">
    <property type="entry name" value="PIN-like_dom_sf"/>
</dbReference>
<dbReference type="InterPro" id="IPR038969">
    <property type="entry name" value="FEN"/>
</dbReference>
<evidence type="ECO:0000256" key="2">
    <source>
        <dbReference type="ARBA" id="ARBA00022801"/>
    </source>
</evidence>
<comment type="caution">
    <text evidence="5">The sequence shown here is derived from an EMBL/GenBank/DDBJ whole genome shotgun (WGS) entry which is preliminary data.</text>
</comment>
<dbReference type="InterPro" id="IPR020045">
    <property type="entry name" value="DNA_polI_H3TH"/>
</dbReference>
<proteinExistence type="predicted"/>
<dbReference type="Proteomes" id="UP001499988">
    <property type="component" value="Unassembled WGS sequence"/>
</dbReference>
<evidence type="ECO:0000313" key="5">
    <source>
        <dbReference type="EMBL" id="GAA4901184.1"/>
    </source>
</evidence>
<dbReference type="SUPFAM" id="SSF47807">
    <property type="entry name" value="5' to 3' exonuclease, C-terminal subdomain"/>
    <property type="match status" value="1"/>
</dbReference>
<keyword evidence="5" id="KW-0255">Endonuclease</keyword>
<keyword evidence="1" id="KW-0540">Nuclease</keyword>
<sequence>MTVQLLLIDALNLIRRIHATIPDNQTALIERCDSAIKKALRQHGPSHAMLVWDGGHQHSWRRELYPQYKAQRKPMPDDLAANLPALQQHLEQMGLGSVRQDNIEADDLIATIAVKVVEHGGHVVILSTDKGFGQLHRVGLTQWDHFEGEALDLPKLEQKVGVPQHQLLDFWALAGDSGNGIPGVPGIGKKTAQKLLQQHQNLSQIFTPGTVEGKLGDTLHQHRYQARLSYALVRLRQDLILNLSLNQFRLREPA</sequence>
<organism evidence="5 6">
    <name type="scientific">Ferrimonas pelagia</name>
    <dbReference type="NCBI Taxonomy" id="1177826"/>
    <lineage>
        <taxon>Bacteria</taxon>
        <taxon>Pseudomonadati</taxon>
        <taxon>Pseudomonadota</taxon>
        <taxon>Gammaproteobacteria</taxon>
        <taxon>Alteromonadales</taxon>
        <taxon>Ferrimonadaceae</taxon>
        <taxon>Ferrimonas</taxon>
    </lineage>
</organism>
<dbReference type="RefSeq" id="WP_345337170.1">
    <property type="nucleotide sequence ID" value="NZ_BAABJZ010000104.1"/>
</dbReference>
<protein>
    <submittedName>
        <fullName evidence="5">Flap endonuclease Xni</fullName>
    </submittedName>
</protein>
<evidence type="ECO:0000256" key="1">
    <source>
        <dbReference type="ARBA" id="ARBA00022722"/>
    </source>
</evidence>